<reference evidence="1" key="1">
    <citation type="submission" date="2021-02" db="EMBL/GenBank/DDBJ databases">
        <title>Comparative genomics reveals that relaxation of natural selection precedes convergent phenotypic evolution of cavefish.</title>
        <authorList>
            <person name="Peng Z."/>
        </authorList>
    </citation>
    <scope>NUCLEOTIDE SEQUENCE</scope>
    <source>
        <tissue evidence="1">Muscle</tissue>
    </source>
</reference>
<dbReference type="Proteomes" id="UP001059041">
    <property type="component" value="Linkage Group LG8"/>
</dbReference>
<proteinExistence type="predicted"/>
<name>A0A9W7WQQ5_TRIRA</name>
<dbReference type="Pfam" id="PF15846">
    <property type="entry name" value="DUF4720"/>
    <property type="match status" value="1"/>
</dbReference>
<evidence type="ECO:0000313" key="1">
    <source>
        <dbReference type="EMBL" id="KAI7806604.1"/>
    </source>
</evidence>
<dbReference type="EMBL" id="JAFHDT010000008">
    <property type="protein sequence ID" value="KAI7806604.1"/>
    <property type="molecule type" value="Genomic_DNA"/>
</dbReference>
<organism evidence="1 2">
    <name type="scientific">Triplophysa rosa</name>
    <name type="common">Cave loach</name>
    <dbReference type="NCBI Taxonomy" id="992332"/>
    <lineage>
        <taxon>Eukaryota</taxon>
        <taxon>Metazoa</taxon>
        <taxon>Chordata</taxon>
        <taxon>Craniata</taxon>
        <taxon>Vertebrata</taxon>
        <taxon>Euteleostomi</taxon>
        <taxon>Actinopterygii</taxon>
        <taxon>Neopterygii</taxon>
        <taxon>Teleostei</taxon>
        <taxon>Ostariophysi</taxon>
        <taxon>Cypriniformes</taxon>
        <taxon>Nemacheilidae</taxon>
        <taxon>Triplophysa</taxon>
    </lineage>
</organism>
<protein>
    <submittedName>
        <fullName evidence="1">Uncharacterized protein</fullName>
    </submittedName>
</protein>
<sequence>MPICQKVKIVHMWYTLYTPRCIKASEGSFLETEATQHQTDPVGTGTATMLTLLALMTLLMVPVESNVSNTDEWKSLSNPQSRTLFFQILQSYLEGRESEAQAMGRKANVKENRNGNMANTDKYNLFLHNDIYDV</sequence>
<evidence type="ECO:0000313" key="2">
    <source>
        <dbReference type="Proteomes" id="UP001059041"/>
    </source>
</evidence>
<keyword evidence="2" id="KW-1185">Reference proteome</keyword>
<dbReference type="AlphaFoldDB" id="A0A9W7WQQ5"/>
<accession>A0A9W7WQQ5</accession>
<dbReference type="InterPro" id="IPR031699">
    <property type="entry name" value="DUF4720"/>
</dbReference>
<gene>
    <name evidence="1" type="ORF">IRJ41_008805</name>
</gene>
<comment type="caution">
    <text evidence="1">The sequence shown here is derived from an EMBL/GenBank/DDBJ whole genome shotgun (WGS) entry which is preliminary data.</text>
</comment>